<dbReference type="GO" id="GO:0022625">
    <property type="term" value="C:cytosolic large ribosomal subunit"/>
    <property type="evidence" value="ECO:0007669"/>
    <property type="project" value="TreeGrafter"/>
</dbReference>
<proteinExistence type="inferred from homology"/>
<name>Q4N7Z5_THEPA</name>
<dbReference type="GeneID" id="3502853"/>
<dbReference type="SUPFAM" id="SSF50104">
    <property type="entry name" value="Translation proteins SH3-like domain"/>
    <property type="match status" value="1"/>
</dbReference>
<evidence type="ECO:0000259" key="4">
    <source>
        <dbReference type="Pfam" id="PF01929"/>
    </source>
</evidence>
<evidence type="ECO:0000256" key="2">
    <source>
        <dbReference type="ARBA" id="ARBA00022980"/>
    </source>
</evidence>
<keyword evidence="2 5" id="KW-0689">Ribosomal protein</keyword>
<evidence type="ECO:0000256" key="3">
    <source>
        <dbReference type="ARBA" id="ARBA00023274"/>
    </source>
</evidence>
<reference evidence="5 6" key="1">
    <citation type="journal article" date="2005" name="Science">
        <title>Genome sequence of Theileria parva, a bovine pathogen that transforms lymphocytes.</title>
        <authorList>
            <person name="Gardner M.J."/>
            <person name="Bishop R."/>
            <person name="Shah T."/>
            <person name="de Villiers E.P."/>
            <person name="Carlton J.M."/>
            <person name="Hall N."/>
            <person name="Ren Q."/>
            <person name="Paulsen I.T."/>
            <person name="Pain A."/>
            <person name="Berriman M."/>
            <person name="Wilson R.J.M."/>
            <person name="Sato S."/>
            <person name="Ralph S.A."/>
            <person name="Mann D.J."/>
            <person name="Xiong Z."/>
            <person name="Shallom S.J."/>
            <person name="Weidman J."/>
            <person name="Jiang L."/>
            <person name="Lynn J."/>
            <person name="Weaver B."/>
            <person name="Shoaibi A."/>
            <person name="Domingo A.R."/>
            <person name="Wasawo D."/>
            <person name="Crabtree J."/>
            <person name="Wortman J.R."/>
            <person name="Haas B."/>
            <person name="Angiuoli S.V."/>
            <person name="Creasy T.H."/>
            <person name="Lu C."/>
            <person name="Suh B."/>
            <person name="Silva J.C."/>
            <person name="Utterback T.R."/>
            <person name="Feldblyum T.V."/>
            <person name="Pertea M."/>
            <person name="Allen J."/>
            <person name="Nierman W.C."/>
            <person name="Taracha E.L.N."/>
            <person name="Salzberg S.L."/>
            <person name="White O.R."/>
            <person name="Fitzhugh H.A."/>
            <person name="Morzaria S."/>
            <person name="Venter J.C."/>
            <person name="Fraser C.M."/>
            <person name="Nene V."/>
        </authorList>
    </citation>
    <scope>NUCLEOTIDE SEQUENCE [LARGE SCALE GENOMIC DNA]</scope>
    <source>
        <strain evidence="5 6">Muguga</strain>
    </source>
</reference>
<dbReference type="InterPro" id="IPR039660">
    <property type="entry name" value="Ribosomal_eL14"/>
</dbReference>
<evidence type="ECO:0000313" key="5">
    <source>
        <dbReference type="EMBL" id="EAN33913.1"/>
    </source>
</evidence>
<dbReference type="InterPro" id="IPR008991">
    <property type="entry name" value="Translation_prot_SH3-like_sf"/>
</dbReference>
<dbReference type="PANTHER" id="PTHR11127:SF2">
    <property type="entry name" value="LARGE RIBOSOMAL SUBUNIT PROTEIN EL14"/>
    <property type="match status" value="1"/>
</dbReference>
<dbReference type="AlphaFoldDB" id="Q4N7Z5"/>
<comment type="caution">
    <text evidence="5">The sequence shown here is derived from an EMBL/GenBank/DDBJ whole genome shotgun (WGS) entry which is preliminary data.</text>
</comment>
<dbReference type="CDD" id="cd23702">
    <property type="entry name" value="eL14"/>
    <property type="match status" value="1"/>
</dbReference>
<dbReference type="GO" id="GO:0003723">
    <property type="term" value="F:RNA binding"/>
    <property type="evidence" value="ECO:0007669"/>
    <property type="project" value="InterPro"/>
</dbReference>
<dbReference type="PANTHER" id="PTHR11127">
    <property type="entry name" value="60S RIBOSOMAL PROTEIN L14"/>
    <property type="match status" value="1"/>
</dbReference>
<comment type="similarity">
    <text evidence="1">Belongs to the eukaryotic ribosomal protein eL14 family.</text>
</comment>
<dbReference type="eggNOG" id="KOG3421">
    <property type="taxonomic scope" value="Eukaryota"/>
</dbReference>
<dbReference type="GO" id="GO:0006412">
    <property type="term" value="P:translation"/>
    <property type="evidence" value="ECO:0007669"/>
    <property type="project" value="InterPro"/>
</dbReference>
<dbReference type="InParanoid" id="Q4N7Z5"/>
<dbReference type="VEuPathDB" id="PiroplasmaDB:TpMuguga_01g00675"/>
<dbReference type="Proteomes" id="UP000001949">
    <property type="component" value="Unassembled WGS sequence"/>
</dbReference>
<dbReference type="GO" id="GO:0003735">
    <property type="term" value="F:structural constituent of ribosome"/>
    <property type="evidence" value="ECO:0007669"/>
    <property type="project" value="InterPro"/>
</dbReference>
<dbReference type="STRING" id="5875.Q4N7Z5"/>
<gene>
    <name evidence="5" type="ordered locus">TP01_0675</name>
</gene>
<protein>
    <submittedName>
        <fullName evidence="5">60S ribosomal protein L14, putative</fullName>
    </submittedName>
</protein>
<evidence type="ECO:0000313" key="6">
    <source>
        <dbReference type="Proteomes" id="UP000001949"/>
    </source>
</evidence>
<feature type="domain" description="Large ribosomal subunit protein eL14" evidence="4">
    <location>
        <begin position="48"/>
        <end position="122"/>
    </location>
</feature>
<dbReference type="KEGG" id="tpv:TP01_0675"/>
<dbReference type="InterPro" id="IPR002784">
    <property type="entry name" value="Ribosomal_eL14_dom"/>
</dbReference>
<accession>Q4N7Z5</accession>
<dbReference type="FunCoup" id="Q4N7Z5">
    <property type="interactions" value="389"/>
</dbReference>
<dbReference type="Gene3D" id="6.10.250.2270">
    <property type="match status" value="1"/>
</dbReference>
<sequence length="130" mass="14724">MPLFKKFVEPGRLCLLTYGPNSGKLVFVVDIVTPTRVLVDGADVTGVKRQQVPKTWLKLTDVRVELQRGARTGTLSKAAKAQNALELFDKTSLGKKLRVLEKKKNLNDFQRFKLMSAKKQRRKVLKSLNK</sequence>
<keyword evidence="6" id="KW-1185">Reference proteome</keyword>
<dbReference type="OMA" id="ANWRFVE"/>
<evidence type="ECO:0000256" key="1">
    <source>
        <dbReference type="ARBA" id="ARBA00006592"/>
    </source>
</evidence>
<keyword evidence="3" id="KW-0687">Ribonucleoprotein</keyword>
<dbReference type="Gene3D" id="2.30.30.30">
    <property type="match status" value="1"/>
</dbReference>
<dbReference type="EMBL" id="AAGK01000001">
    <property type="protein sequence ID" value="EAN33913.1"/>
    <property type="molecule type" value="Genomic_DNA"/>
</dbReference>
<dbReference type="Pfam" id="PF01929">
    <property type="entry name" value="Ribosomal_L14e"/>
    <property type="match status" value="1"/>
</dbReference>
<organism evidence="5 6">
    <name type="scientific">Theileria parva</name>
    <name type="common">East coast fever infection agent</name>
    <dbReference type="NCBI Taxonomy" id="5875"/>
    <lineage>
        <taxon>Eukaryota</taxon>
        <taxon>Sar</taxon>
        <taxon>Alveolata</taxon>
        <taxon>Apicomplexa</taxon>
        <taxon>Aconoidasida</taxon>
        <taxon>Piroplasmida</taxon>
        <taxon>Theileriidae</taxon>
        <taxon>Theileria</taxon>
    </lineage>
</organism>
<dbReference type="InterPro" id="IPR014722">
    <property type="entry name" value="Rib_uL2_dom2"/>
</dbReference>
<dbReference type="GO" id="GO:0042273">
    <property type="term" value="P:ribosomal large subunit biogenesis"/>
    <property type="evidence" value="ECO:0007669"/>
    <property type="project" value="TreeGrafter"/>
</dbReference>